<dbReference type="GO" id="GO:0008270">
    <property type="term" value="F:zinc ion binding"/>
    <property type="evidence" value="ECO:0007669"/>
    <property type="project" value="UniProtKB-KW"/>
</dbReference>
<dbReference type="InterPro" id="IPR051007">
    <property type="entry name" value="creA/MIG_C2H2-ZnF"/>
</dbReference>
<evidence type="ECO:0000256" key="9">
    <source>
        <dbReference type="PROSITE-ProRule" id="PRU00042"/>
    </source>
</evidence>
<dbReference type="GO" id="GO:0005737">
    <property type="term" value="C:cytoplasm"/>
    <property type="evidence" value="ECO:0007669"/>
    <property type="project" value="TreeGrafter"/>
</dbReference>
<evidence type="ECO:0000256" key="4">
    <source>
        <dbReference type="ARBA" id="ARBA00022771"/>
    </source>
</evidence>
<evidence type="ECO:0000313" key="11">
    <source>
        <dbReference type="EMBL" id="RKP02018.1"/>
    </source>
</evidence>
<dbReference type="AlphaFoldDB" id="A0A4P9X9L8"/>
<dbReference type="Proteomes" id="UP000274922">
    <property type="component" value="Unassembled WGS sequence"/>
</dbReference>
<evidence type="ECO:0000256" key="2">
    <source>
        <dbReference type="ARBA" id="ARBA00022723"/>
    </source>
</evidence>
<reference evidence="12" key="1">
    <citation type="journal article" date="2018" name="Nat. Microbiol.">
        <title>Leveraging single-cell genomics to expand the fungal tree of life.</title>
        <authorList>
            <person name="Ahrendt S.R."/>
            <person name="Quandt C.A."/>
            <person name="Ciobanu D."/>
            <person name="Clum A."/>
            <person name="Salamov A."/>
            <person name="Andreopoulos B."/>
            <person name="Cheng J.F."/>
            <person name="Woyke T."/>
            <person name="Pelin A."/>
            <person name="Henrissat B."/>
            <person name="Reynolds N.K."/>
            <person name="Benny G.L."/>
            <person name="Smith M.E."/>
            <person name="James T.Y."/>
            <person name="Grigoriev I.V."/>
        </authorList>
    </citation>
    <scope>NUCLEOTIDE SEQUENCE [LARGE SCALE GENOMIC DNA]</scope>
    <source>
        <strain evidence="12">ATCC 52028</strain>
    </source>
</reference>
<keyword evidence="8" id="KW-0539">Nucleus</keyword>
<dbReference type="FunFam" id="3.30.160.60:FF:000125">
    <property type="entry name" value="Putative zinc finger protein 143"/>
    <property type="match status" value="1"/>
</dbReference>
<sequence>FRCTIADCGRAFRRAEHLKRHFRVHTGERPFVCSFPGCDKRFSRSDNLSQHLRTH</sequence>
<dbReference type="GO" id="GO:0000978">
    <property type="term" value="F:RNA polymerase II cis-regulatory region sequence-specific DNA binding"/>
    <property type="evidence" value="ECO:0007669"/>
    <property type="project" value="TreeGrafter"/>
</dbReference>
<comment type="subcellular location">
    <subcellularLocation>
        <location evidence="1">Nucleus</location>
    </subcellularLocation>
</comment>
<evidence type="ECO:0000313" key="12">
    <source>
        <dbReference type="Proteomes" id="UP000274922"/>
    </source>
</evidence>
<dbReference type="PROSITE" id="PS50157">
    <property type="entry name" value="ZINC_FINGER_C2H2_2"/>
    <property type="match status" value="2"/>
</dbReference>
<dbReference type="GO" id="GO:0000433">
    <property type="term" value="P:carbon catabolite repression of transcription from RNA polymerase II promoter by glucose"/>
    <property type="evidence" value="ECO:0007669"/>
    <property type="project" value="TreeGrafter"/>
</dbReference>
<dbReference type="GO" id="GO:0005634">
    <property type="term" value="C:nucleus"/>
    <property type="evidence" value="ECO:0007669"/>
    <property type="project" value="UniProtKB-SubCell"/>
</dbReference>
<accession>A0A4P9X9L8</accession>
<dbReference type="PROSITE" id="PS00028">
    <property type="entry name" value="ZINC_FINGER_C2H2_1"/>
    <property type="match status" value="2"/>
</dbReference>
<name>A0A4P9X9L8_9FUNG</name>
<keyword evidence="3" id="KW-0677">Repeat</keyword>
<evidence type="ECO:0000256" key="3">
    <source>
        <dbReference type="ARBA" id="ARBA00022737"/>
    </source>
</evidence>
<evidence type="ECO:0000256" key="6">
    <source>
        <dbReference type="ARBA" id="ARBA00023015"/>
    </source>
</evidence>
<dbReference type="FunFam" id="3.30.160.60:FF:000018">
    <property type="entry name" value="Krueppel-like factor 15"/>
    <property type="match status" value="1"/>
</dbReference>
<feature type="domain" description="C2H2-type" evidence="10">
    <location>
        <begin position="31"/>
        <end position="55"/>
    </location>
</feature>
<dbReference type="PANTHER" id="PTHR47428:SF1">
    <property type="entry name" value="REGULATORY PROTEIN MIG1-RELATED"/>
    <property type="match status" value="1"/>
</dbReference>
<keyword evidence="12" id="KW-1185">Reference proteome</keyword>
<dbReference type="Pfam" id="PF00096">
    <property type="entry name" value="zf-C2H2"/>
    <property type="match status" value="2"/>
</dbReference>
<dbReference type="SMART" id="SM00355">
    <property type="entry name" value="ZnF_C2H2"/>
    <property type="match status" value="2"/>
</dbReference>
<dbReference type="Gene3D" id="3.30.160.60">
    <property type="entry name" value="Classic Zinc Finger"/>
    <property type="match status" value="2"/>
</dbReference>
<dbReference type="InterPro" id="IPR013087">
    <property type="entry name" value="Znf_C2H2_type"/>
</dbReference>
<keyword evidence="2" id="KW-0479">Metal-binding</keyword>
<feature type="domain" description="C2H2-type" evidence="10">
    <location>
        <begin position="1"/>
        <end position="30"/>
    </location>
</feature>
<feature type="non-terminal residue" evidence="11">
    <location>
        <position position="55"/>
    </location>
</feature>
<dbReference type="EMBL" id="ML014154">
    <property type="protein sequence ID" value="RKP02018.1"/>
    <property type="molecule type" value="Genomic_DNA"/>
</dbReference>
<keyword evidence="5" id="KW-0862">Zinc</keyword>
<proteinExistence type="predicted"/>
<dbReference type="STRING" id="1555241.A0A4P9X9L8"/>
<dbReference type="PANTHER" id="PTHR47428">
    <property type="entry name" value="REGULATORY PROTEIN MIG1-RELATED"/>
    <property type="match status" value="1"/>
</dbReference>
<evidence type="ECO:0000256" key="5">
    <source>
        <dbReference type="ARBA" id="ARBA00022833"/>
    </source>
</evidence>
<dbReference type="SUPFAM" id="SSF57667">
    <property type="entry name" value="beta-beta-alpha zinc fingers"/>
    <property type="match status" value="1"/>
</dbReference>
<protein>
    <recommendedName>
        <fullName evidence="10">C2H2-type domain-containing protein</fullName>
    </recommendedName>
</protein>
<dbReference type="OrthoDB" id="6365676at2759"/>
<evidence type="ECO:0000256" key="8">
    <source>
        <dbReference type="ARBA" id="ARBA00023242"/>
    </source>
</evidence>
<organism evidence="11 12">
    <name type="scientific">Caulochytrium protostelioides</name>
    <dbReference type="NCBI Taxonomy" id="1555241"/>
    <lineage>
        <taxon>Eukaryota</taxon>
        <taxon>Fungi</taxon>
        <taxon>Fungi incertae sedis</taxon>
        <taxon>Chytridiomycota</taxon>
        <taxon>Chytridiomycota incertae sedis</taxon>
        <taxon>Chytridiomycetes</taxon>
        <taxon>Caulochytriales</taxon>
        <taxon>Caulochytriaceae</taxon>
        <taxon>Caulochytrium</taxon>
    </lineage>
</organism>
<keyword evidence="7" id="KW-0804">Transcription</keyword>
<evidence type="ECO:0000256" key="1">
    <source>
        <dbReference type="ARBA" id="ARBA00004123"/>
    </source>
</evidence>
<keyword evidence="6" id="KW-0805">Transcription regulation</keyword>
<evidence type="ECO:0000259" key="10">
    <source>
        <dbReference type="PROSITE" id="PS50157"/>
    </source>
</evidence>
<dbReference type="InterPro" id="IPR036236">
    <property type="entry name" value="Znf_C2H2_sf"/>
</dbReference>
<keyword evidence="4 9" id="KW-0863">Zinc-finger</keyword>
<evidence type="ECO:0000256" key="7">
    <source>
        <dbReference type="ARBA" id="ARBA00023163"/>
    </source>
</evidence>
<gene>
    <name evidence="11" type="ORF">CXG81DRAFT_4596</name>
</gene>
<feature type="non-terminal residue" evidence="11">
    <location>
        <position position="1"/>
    </location>
</feature>